<keyword evidence="3" id="KW-1185">Reference proteome</keyword>
<feature type="region of interest" description="Disordered" evidence="1">
    <location>
        <begin position="63"/>
        <end position="90"/>
    </location>
</feature>
<evidence type="ECO:0000256" key="1">
    <source>
        <dbReference type="SAM" id="MobiDB-lite"/>
    </source>
</evidence>
<gene>
    <name evidence="2" type="ORF">CASFOL_020310</name>
</gene>
<organism evidence="2 3">
    <name type="scientific">Castilleja foliolosa</name>
    <dbReference type="NCBI Taxonomy" id="1961234"/>
    <lineage>
        <taxon>Eukaryota</taxon>
        <taxon>Viridiplantae</taxon>
        <taxon>Streptophyta</taxon>
        <taxon>Embryophyta</taxon>
        <taxon>Tracheophyta</taxon>
        <taxon>Spermatophyta</taxon>
        <taxon>Magnoliopsida</taxon>
        <taxon>eudicotyledons</taxon>
        <taxon>Gunneridae</taxon>
        <taxon>Pentapetalae</taxon>
        <taxon>asterids</taxon>
        <taxon>lamiids</taxon>
        <taxon>Lamiales</taxon>
        <taxon>Orobanchaceae</taxon>
        <taxon>Pedicularideae</taxon>
        <taxon>Castillejinae</taxon>
        <taxon>Castilleja</taxon>
    </lineage>
</organism>
<comment type="caution">
    <text evidence="2">The sequence shown here is derived from an EMBL/GenBank/DDBJ whole genome shotgun (WGS) entry which is preliminary data.</text>
</comment>
<proteinExistence type="predicted"/>
<accession>A0ABD3D193</accession>
<reference evidence="3" key="1">
    <citation type="journal article" date="2024" name="IScience">
        <title>Strigolactones Initiate the Formation of Haustorium-like Structures in Castilleja.</title>
        <authorList>
            <person name="Buerger M."/>
            <person name="Peterson D."/>
            <person name="Chory J."/>
        </authorList>
    </citation>
    <scope>NUCLEOTIDE SEQUENCE [LARGE SCALE GENOMIC DNA]</scope>
</reference>
<evidence type="ECO:0000313" key="2">
    <source>
        <dbReference type="EMBL" id="KAL3635763.1"/>
    </source>
</evidence>
<protein>
    <submittedName>
        <fullName evidence="2">Uncharacterized protein</fullName>
    </submittedName>
</protein>
<dbReference type="Proteomes" id="UP001632038">
    <property type="component" value="Unassembled WGS sequence"/>
</dbReference>
<evidence type="ECO:0000313" key="3">
    <source>
        <dbReference type="Proteomes" id="UP001632038"/>
    </source>
</evidence>
<sequence length="90" mass="9538">MGSNAIEQMLEDLIVTSPEASNNSSVVPVVLPEAGPNKIETDDMCQGLVETVSKVVDDDLPKKSLLTSSGAEPMPKAKQHLNSRLHADAP</sequence>
<dbReference type="AlphaFoldDB" id="A0ABD3D193"/>
<dbReference type="EMBL" id="JAVIJP010000027">
    <property type="protein sequence ID" value="KAL3635763.1"/>
    <property type="molecule type" value="Genomic_DNA"/>
</dbReference>
<name>A0ABD3D193_9LAMI</name>